<reference evidence="1" key="1">
    <citation type="submission" date="2018-02" db="EMBL/GenBank/DDBJ databases">
        <title>Rhizophora mucronata_Transcriptome.</title>
        <authorList>
            <person name="Meera S.P."/>
            <person name="Sreeshan A."/>
            <person name="Augustine A."/>
        </authorList>
    </citation>
    <scope>NUCLEOTIDE SEQUENCE</scope>
    <source>
        <tissue evidence="1">Leaf</tissue>
    </source>
</reference>
<dbReference type="EMBL" id="GGEC01021949">
    <property type="protein sequence ID" value="MBX02433.1"/>
    <property type="molecule type" value="Transcribed_RNA"/>
</dbReference>
<name>A0A2P2K9Q9_RHIMU</name>
<proteinExistence type="predicted"/>
<protein>
    <submittedName>
        <fullName evidence="1">Uncharacterized protein MANES_15G134200</fullName>
    </submittedName>
</protein>
<organism evidence="1">
    <name type="scientific">Rhizophora mucronata</name>
    <name type="common">Asiatic mangrove</name>
    <dbReference type="NCBI Taxonomy" id="61149"/>
    <lineage>
        <taxon>Eukaryota</taxon>
        <taxon>Viridiplantae</taxon>
        <taxon>Streptophyta</taxon>
        <taxon>Embryophyta</taxon>
        <taxon>Tracheophyta</taxon>
        <taxon>Spermatophyta</taxon>
        <taxon>Magnoliopsida</taxon>
        <taxon>eudicotyledons</taxon>
        <taxon>Gunneridae</taxon>
        <taxon>Pentapetalae</taxon>
        <taxon>rosids</taxon>
        <taxon>fabids</taxon>
        <taxon>Malpighiales</taxon>
        <taxon>Rhizophoraceae</taxon>
        <taxon>Rhizophora</taxon>
    </lineage>
</organism>
<dbReference type="AlphaFoldDB" id="A0A2P2K9Q9"/>
<evidence type="ECO:0000313" key="1">
    <source>
        <dbReference type="EMBL" id="MBX02433.1"/>
    </source>
</evidence>
<sequence>MAFWPTQSHRILADNHPIPMLVNTGRFQPKLGPISTSDMWRTS</sequence>
<accession>A0A2P2K9Q9</accession>